<evidence type="ECO:0000313" key="5">
    <source>
        <dbReference type="EMBL" id="CAH1772516.1"/>
    </source>
</evidence>
<protein>
    <submittedName>
        <fullName evidence="5">Uncharacterized protein</fullName>
    </submittedName>
</protein>
<dbReference type="GO" id="GO:0016020">
    <property type="term" value="C:membrane"/>
    <property type="evidence" value="ECO:0007669"/>
    <property type="project" value="UniProtKB-SubCell"/>
</dbReference>
<dbReference type="AlphaFoldDB" id="A0A8J1UV41"/>
<dbReference type="Proteomes" id="UP000749559">
    <property type="component" value="Unassembled WGS sequence"/>
</dbReference>
<evidence type="ECO:0000256" key="3">
    <source>
        <dbReference type="ARBA" id="ARBA00022989"/>
    </source>
</evidence>
<dbReference type="Pfam" id="PF19737">
    <property type="entry name" value="FKTN_N"/>
    <property type="match status" value="1"/>
</dbReference>
<comment type="caution">
    <text evidence="5">The sequence shown here is derived from an EMBL/GenBank/DDBJ whole genome shotgun (WGS) entry which is preliminary data.</text>
</comment>
<name>A0A8J1UV41_OWEFU</name>
<dbReference type="OrthoDB" id="6046095at2759"/>
<dbReference type="PANTHER" id="PTHR15407">
    <property type="entry name" value="FUKUTIN-RELATED"/>
    <property type="match status" value="1"/>
</dbReference>
<keyword evidence="3" id="KW-1133">Transmembrane helix</keyword>
<dbReference type="InterPro" id="IPR009644">
    <property type="entry name" value="FKTN/MNN4/W02B3.4-1"/>
</dbReference>
<dbReference type="EMBL" id="CAIIXF020000001">
    <property type="protein sequence ID" value="CAH1772516.1"/>
    <property type="molecule type" value="Genomic_DNA"/>
</dbReference>
<keyword evidence="6" id="KW-1185">Reference proteome</keyword>
<reference evidence="5" key="1">
    <citation type="submission" date="2022-03" db="EMBL/GenBank/DDBJ databases">
        <authorList>
            <person name="Martin C."/>
        </authorList>
    </citation>
    <scope>NUCLEOTIDE SEQUENCE</scope>
</reference>
<gene>
    <name evidence="5" type="ORF">OFUS_LOCUS273</name>
</gene>
<evidence type="ECO:0000256" key="2">
    <source>
        <dbReference type="ARBA" id="ARBA00022692"/>
    </source>
</evidence>
<keyword evidence="4" id="KW-0472">Membrane</keyword>
<keyword evidence="2" id="KW-0812">Transmembrane</keyword>
<organism evidence="5 6">
    <name type="scientific">Owenia fusiformis</name>
    <name type="common">Polychaete worm</name>
    <dbReference type="NCBI Taxonomy" id="6347"/>
    <lineage>
        <taxon>Eukaryota</taxon>
        <taxon>Metazoa</taxon>
        <taxon>Spiralia</taxon>
        <taxon>Lophotrochozoa</taxon>
        <taxon>Annelida</taxon>
        <taxon>Polychaeta</taxon>
        <taxon>Sedentaria</taxon>
        <taxon>Canalipalpata</taxon>
        <taxon>Sabellida</taxon>
        <taxon>Oweniida</taxon>
        <taxon>Oweniidae</taxon>
        <taxon>Owenia</taxon>
    </lineage>
</organism>
<accession>A0A8J1UV41</accession>
<comment type="subcellular location">
    <subcellularLocation>
        <location evidence="1">Membrane</location>
        <topology evidence="1">Single-pass membrane protein</topology>
    </subcellularLocation>
</comment>
<evidence type="ECO:0000256" key="1">
    <source>
        <dbReference type="ARBA" id="ARBA00004167"/>
    </source>
</evidence>
<evidence type="ECO:0000313" key="6">
    <source>
        <dbReference type="Proteomes" id="UP000749559"/>
    </source>
</evidence>
<sequence length="472" mass="53871">MARLLYKINIALLFLVIIALCLQFKVGHFLTQIFTKLEIPTDIDSEEPQHWHNDKHVLLLKTESYNANTTTKFNASAHFHLEFISICHINKVPVIMLDPALVQNNVTTSYNLRLGLFNSSLVSYGIKSDDLTQPLMDKLYHALAVNNYNITLLKGVDKKGEHYLYHVFLKTKVSNTTAPSIKQWIHIAIIHHRHGKYYWIGPLLEGNHAKKHPPVKSISFPAAFDSFDVTTSDIPGLYVPSSPSKYLSNLKHSKFIPCNRTRADEFNAANSKQTSKHNADTTAKKAQQILQATKAVFDEVGMKYWLVGGTLLGWYRQCGFIAHTTDVDVGAWIADLNPELETLLKRKGQPIRLMYHFGKPEDGLEFAVQGFGIKMDIFFHYIESNYTWVGGIRSWSLEKLRWLYPTNITLCSAELFEDLYLVPCDSQAYIEADYGPNWMLPDDKWTWDRSAPNMVEAGKFAKSERSKVVQIL</sequence>
<dbReference type="InterPro" id="IPR045587">
    <property type="entry name" value="FKTN_N"/>
</dbReference>
<proteinExistence type="predicted"/>
<evidence type="ECO:0000256" key="4">
    <source>
        <dbReference type="ARBA" id="ARBA00023136"/>
    </source>
</evidence>
<dbReference type="PANTHER" id="PTHR15407:SF28">
    <property type="entry name" value="RIBITOL-5-PHOSPHATE TRANSFERASE FKTN"/>
    <property type="match status" value="1"/>
</dbReference>